<evidence type="ECO:0000256" key="1">
    <source>
        <dbReference type="SAM" id="MobiDB-lite"/>
    </source>
</evidence>
<evidence type="ECO:0000313" key="3">
    <source>
        <dbReference type="Proteomes" id="UP000824890"/>
    </source>
</evidence>
<sequence>MELPLVSTSTHKLYLWLLRRRDVEAWMEANSIEKNGEQQLSASQHSISRNGPERPSLERPGRTTTTSTST</sequence>
<evidence type="ECO:0000313" key="2">
    <source>
        <dbReference type="EMBL" id="KAH0866821.1"/>
    </source>
</evidence>
<feature type="region of interest" description="Disordered" evidence="1">
    <location>
        <begin position="33"/>
        <end position="70"/>
    </location>
</feature>
<comment type="caution">
    <text evidence="2">The sequence shown here is derived from an EMBL/GenBank/DDBJ whole genome shotgun (WGS) entry which is preliminary data.</text>
</comment>
<dbReference type="Proteomes" id="UP000824890">
    <property type="component" value="Unassembled WGS sequence"/>
</dbReference>
<gene>
    <name evidence="2" type="ORF">HID58_073843</name>
</gene>
<protein>
    <submittedName>
        <fullName evidence="2">Uncharacterized protein</fullName>
    </submittedName>
</protein>
<feature type="compositionally biased region" description="Basic and acidic residues" evidence="1">
    <location>
        <begin position="51"/>
        <end position="61"/>
    </location>
</feature>
<feature type="compositionally biased region" description="Polar residues" evidence="1">
    <location>
        <begin position="37"/>
        <end position="49"/>
    </location>
</feature>
<proteinExistence type="predicted"/>
<organism evidence="2 3">
    <name type="scientific">Brassica napus</name>
    <name type="common">Rape</name>
    <dbReference type="NCBI Taxonomy" id="3708"/>
    <lineage>
        <taxon>Eukaryota</taxon>
        <taxon>Viridiplantae</taxon>
        <taxon>Streptophyta</taxon>
        <taxon>Embryophyta</taxon>
        <taxon>Tracheophyta</taxon>
        <taxon>Spermatophyta</taxon>
        <taxon>Magnoliopsida</taxon>
        <taxon>eudicotyledons</taxon>
        <taxon>Gunneridae</taxon>
        <taxon>Pentapetalae</taxon>
        <taxon>rosids</taxon>
        <taxon>malvids</taxon>
        <taxon>Brassicales</taxon>
        <taxon>Brassicaceae</taxon>
        <taxon>Brassiceae</taxon>
        <taxon>Brassica</taxon>
    </lineage>
</organism>
<keyword evidence="3" id="KW-1185">Reference proteome</keyword>
<accession>A0ABQ7YF86</accession>
<reference evidence="2 3" key="1">
    <citation type="submission" date="2021-05" db="EMBL/GenBank/DDBJ databases">
        <title>Genome Assembly of Synthetic Allotetraploid Brassica napus Reveals Homoeologous Exchanges between Subgenomes.</title>
        <authorList>
            <person name="Davis J.T."/>
        </authorList>
    </citation>
    <scope>NUCLEOTIDE SEQUENCE [LARGE SCALE GENOMIC DNA]</scope>
    <source>
        <strain evidence="3">cv. Da-Ae</strain>
        <tissue evidence="2">Seedling</tissue>
    </source>
</reference>
<name>A0ABQ7YF86_BRANA</name>
<dbReference type="EMBL" id="JAGKQM010000017">
    <property type="protein sequence ID" value="KAH0866821.1"/>
    <property type="molecule type" value="Genomic_DNA"/>
</dbReference>